<dbReference type="SUPFAM" id="SSF47095">
    <property type="entry name" value="HMG-box"/>
    <property type="match status" value="1"/>
</dbReference>
<dbReference type="CDD" id="cd15514">
    <property type="entry name" value="PHD6_KMT2C_like"/>
    <property type="match status" value="1"/>
</dbReference>
<name>A0A8S9XF55_APOLU</name>
<feature type="region of interest" description="Disordered" evidence="10">
    <location>
        <begin position="851"/>
        <end position="873"/>
    </location>
</feature>
<feature type="compositionally biased region" description="Pro residues" evidence="10">
    <location>
        <begin position="1213"/>
        <end position="1230"/>
    </location>
</feature>
<dbReference type="GO" id="GO:0008270">
    <property type="term" value="F:zinc ion binding"/>
    <property type="evidence" value="ECO:0007669"/>
    <property type="project" value="UniProtKB-KW"/>
</dbReference>
<dbReference type="SUPFAM" id="SSF57903">
    <property type="entry name" value="FYVE/PHD zinc finger"/>
    <property type="match status" value="3"/>
</dbReference>
<keyword evidence="4 9" id="KW-0863">Zinc-finger</keyword>
<comment type="subcellular location">
    <subcellularLocation>
        <location evidence="1">Nucleus</location>
    </subcellularLocation>
</comment>
<evidence type="ECO:0000259" key="12">
    <source>
        <dbReference type="PROSITE" id="PS51805"/>
    </source>
</evidence>
<sequence>MLFMASRLLVSGVYSGSNGKTPGENEQWPGKVCVLCNLTEHSQLGQGKMCRVECTVEELPKEIPKELLMSPPETPPIDATSPRHQAQLYQNRRQKGMAKFRNAHGSGQEPVDELSLVGHTDAPEASSIVDAGFIYVHEWCASWCAGITKKHDSFLNVPFAVMAAANRRCYHCSRYGAGGACIVPSCNKHFHTPCAAAAATFQYTESLILICSQHIEHVETNSALSGVVCYTCNSLGNVGNLVMCSMCGKHHHGACIGNALQPVGWKCKRCRLCSDCGARTPGGGLSSRWHSNYTVCDSCYQQRNKGFSCPVCHKAYRAAALREMVRCSQCHRYVHGTCDKEADFVSYHRKKEAHPDYEYICLSCKNNSTVHFMKRKDSTDDIQFDSNLSVSQDSLMANDDADGDSEKSDDTSRRFSMVGLGKGKPFYATKIAKKRLGLSTGPGRPKGSGKLPSVTSALSNFQKKHKFSDFGRKRGSKTKIRGMFGVPGLALQSPTWSSSDPAPKSGDDEPGCENKIILCASKEKFVLGQDVCVMCGALGIDQEACLICCSQCGQCFHPYCVTVKVTKCKWCALCLTCGATSPGINSNWQSNFSQCGACASRTTCPACYELYTDGDLIIKCINCDRWLHCLCDTITTEQEAEAYCSQGYTCVLCRPANMPLAPPVTPTRAPSPEFPTEGKANDYYVDGVCLSETGLQQIKTLNLENSNQPVRRKRPGFKRSQENDLLNLDDGENENPNPVYKDGMVWGSKENGPVPSPPEGFSLSTSESGVVILKRKKQRNLQKLGIGGFSAVKMRSSRFKDDEEGLNTFGEDKPRRKPRCTKKRSKLAESYPSYLQEAFFGRELLDITKESTQELESEESEESDGEKPKVDHDKTISLSQDELKVMADVTAKKEKEDLARNSPCVSVKEEDMSDGENFKDILHLPDNLLHTDLVNTIMNERDGIKSEIDSGTHESNGDQKDELSEILGPNFSLDSIQTGLPNMDSKDVEEIFKGVLTHESQDAHGNSPLATRGPTPGTPSQAQVSPQQGLPSTVLSRSGSVTPAVHSNLPSPMGFPSASPYNSEYSNSPQFSPEGSQWGGDDTANNQKNSLRMEQDEALGQHATIAAVLYANVNCPELKQECPSWPERVKQVLRKWRNLPNEKRAPYVQLAKENRTNVRIKKTQQEQDKTTLNKTSREAEQERWKAMQVLRQQYHISAQPRAGTVYARTVLRPPGPAASPFSPPRQPPPEEMNRQLRDLLKGQHSKQETVIGENSVLATSSAGGQIRAQLAQVRTPQPLHQPNVQGVMDAKSAVSLAAAVSKTKFLRFTCEITYAKAAIRAIQCNGAAPAAVRSSCQCLRKDGEKIPDSVTAELEKLEQEGGSIAEAEAVSAILGDLVEDDDDALLAEMGADFNILAYADPELDDITDGDKTNLHIPHLDDLEEEVEKKKQSANEAKPAEAPQASNEQKPQMPQPKEEAPQPSQIVLPNRTPPSSLPVSVVATNNMAPSPPVTQQGTLVNHVLPAAKDKTFTPFVTPNTPLPRMQLMTVVVLLLLELSNLVRPYLEPKTPVSYRYLLLRHIQDRLRRTQDKSRAQ</sequence>
<keyword evidence="6" id="KW-0805">Transcription regulation</keyword>
<evidence type="ECO:0000256" key="2">
    <source>
        <dbReference type="ARBA" id="ARBA00022723"/>
    </source>
</evidence>
<dbReference type="PROSITE" id="PS51805">
    <property type="entry name" value="EPHD"/>
    <property type="match status" value="1"/>
</dbReference>
<dbReference type="GO" id="GO:0045944">
    <property type="term" value="P:positive regulation of transcription by RNA polymerase II"/>
    <property type="evidence" value="ECO:0007669"/>
    <property type="project" value="TreeGrafter"/>
</dbReference>
<evidence type="ECO:0008006" key="15">
    <source>
        <dbReference type="Google" id="ProtNLM"/>
    </source>
</evidence>
<keyword evidence="8" id="KW-0539">Nucleus</keyword>
<keyword evidence="5" id="KW-0862">Zinc</keyword>
<dbReference type="FunFam" id="3.30.40.10:FF:000548">
    <property type="entry name" value="Putative Histone-lysine N-methyltransferase MLL3"/>
    <property type="match status" value="1"/>
</dbReference>
<feature type="region of interest" description="Disordered" evidence="10">
    <location>
        <begin position="1423"/>
        <end position="1476"/>
    </location>
</feature>
<evidence type="ECO:0000256" key="1">
    <source>
        <dbReference type="ARBA" id="ARBA00004123"/>
    </source>
</evidence>
<feature type="compositionally biased region" description="Polar residues" evidence="10">
    <location>
        <begin position="1059"/>
        <end position="1075"/>
    </location>
</feature>
<feature type="region of interest" description="Disordered" evidence="10">
    <location>
        <begin position="999"/>
        <end position="1087"/>
    </location>
</feature>
<feature type="domain" description="PHD-type" evidence="12">
    <location>
        <begin position="109"/>
        <end position="215"/>
    </location>
</feature>
<keyword evidence="7" id="KW-0804">Transcription</keyword>
<proteinExistence type="predicted"/>
<dbReference type="Gene3D" id="3.30.40.10">
    <property type="entry name" value="Zinc/RING finger domain, C3HC4 (zinc finger)"/>
    <property type="match status" value="3"/>
</dbReference>
<evidence type="ECO:0000313" key="13">
    <source>
        <dbReference type="EMBL" id="KAF6206908.1"/>
    </source>
</evidence>
<feature type="region of interest" description="Disordered" evidence="10">
    <location>
        <begin position="704"/>
        <end position="763"/>
    </location>
</feature>
<dbReference type="PANTHER" id="PTHR45888">
    <property type="entry name" value="HL01030P-RELATED"/>
    <property type="match status" value="1"/>
</dbReference>
<evidence type="ECO:0000256" key="9">
    <source>
        <dbReference type="PROSITE-ProRule" id="PRU00146"/>
    </source>
</evidence>
<dbReference type="Gene3D" id="1.10.30.10">
    <property type="entry name" value="High mobility group box domain"/>
    <property type="match status" value="1"/>
</dbReference>
<dbReference type="GO" id="GO:0044666">
    <property type="term" value="C:MLL3/4 complex"/>
    <property type="evidence" value="ECO:0007669"/>
    <property type="project" value="TreeGrafter"/>
</dbReference>
<evidence type="ECO:0000256" key="10">
    <source>
        <dbReference type="SAM" id="MobiDB-lite"/>
    </source>
</evidence>
<dbReference type="InterPro" id="IPR011011">
    <property type="entry name" value="Znf_FYVE_PHD"/>
</dbReference>
<dbReference type="InterPro" id="IPR001965">
    <property type="entry name" value="Znf_PHD"/>
</dbReference>
<dbReference type="OrthoDB" id="308383at2759"/>
<feature type="compositionally biased region" description="Basic residues" evidence="10">
    <location>
        <begin position="815"/>
        <end position="825"/>
    </location>
</feature>
<gene>
    <name evidence="13" type="ORF">GE061_018144</name>
</gene>
<dbReference type="SMART" id="SM00249">
    <property type="entry name" value="PHD"/>
    <property type="match status" value="5"/>
</dbReference>
<dbReference type="Proteomes" id="UP000466442">
    <property type="component" value="Unassembled WGS sequence"/>
</dbReference>
<dbReference type="GO" id="GO:0042800">
    <property type="term" value="F:histone H3K4 methyltransferase activity"/>
    <property type="evidence" value="ECO:0007669"/>
    <property type="project" value="TreeGrafter"/>
</dbReference>
<evidence type="ECO:0000256" key="6">
    <source>
        <dbReference type="ARBA" id="ARBA00023015"/>
    </source>
</evidence>
<feature type="region of interest" description="Disordered" evidence="10">
    <location>
        <begin position="1212"/>
        <end position="1232"/>
    </location>
</feature>
<dbReference type="EMBL" id="WIXP02000008">
    <property type="protein sequence ID" value="KAF6206908.1"/>
    <property type="molecule type" value="Genomic_DNA"/>
</dbReference>
<feature type="region of interest" description="Disordered" evidence="10">
    <location>
        <begin position="803"/>
        <end position="827"/>
    </location>
</feature>
<feature type="compositionally biased region" description="Basic and acidic residues" evidence="10">
    <location>
        <begin position="1423"/>
        <end position="1432"/>
    </location>
</feature>
<dbReference type="PANTHER" id="PTHR45888:SF6">
    <property type="entry name" value="HL01030P-RELATED"/>
    <property type="match status" value="1"/>
</dbReference>
<feature type="compositionally biased region" description="Polar residues" evidence="10">
    <location>
        <begin position="1018"/>
        <end position="1041"/>
    </location>
</feature>
<dbReference type="InterPro" id="IPR036910">
    <property type="entry name" value="HMG_box_dom_sf"/>
</dbReference>
<dbReference type="InterPro" id="IPR019787">
    <property type="entry name" value="Znf_PHD-finger"/>
</dbReference>
<evidence type="ECO:0000256" key="5">
    <source>
        <dbReference type="ARBA" id="ARBA00022833"/>
    </source>
</evidence>
<dbReference type="PROSITE" id="PS50016">
    <property type="entry name" value="ZF_PHD_2"/>
    <property type="match status" value="1"/>
</dbReference>
<dbReference type="GO" id="GO:0003713">
    <property type="term" value="F:transcription coactivator activity"/>
    <property type="evidence" value="ECO:0007669"/>
    <property type="project" value="TreeGrafter"/>
</dbReference>
<reference evidence="13" key="1">
    <citation type="journal article" date="2021" name="Mol. Ecol. Resour.">
        <title>Apolygus lucorum genome provides insights into omnivorousness and mesophyll feeding.</title>
        <authorList>
            <person name="Liu Y."/>
            <person name="Liu H."/>
            <person name="Wang H."/>
            <person name="Huang T."/>
            <person name="Liu B."/>
            <person name="Yang B."/>
            <person name="Yin L."/>
            <person name="Li B."/>
            <person name="Zhang Y."/>
            <person name="Zhang S."/>
            <person name="Jiang F."/>
            <person name="Zhang X."/>
            <person name="Ren Y."/>
            <person name="Wang B."/>
            <person name="Wang S."/>
            <person name="Lu Y."/>
            <person name="Wu K."/>
            <person name="Fan W."/>
            <person name="Wang G."/>
        </authorList>
    </citation>
    <scope>NUCLEOTIDE SEQUENCE</scope>
    <source>
        <strain evidence="13">12Hb</strain>
    </source>
</reference>
<feature type="compositionally biased region" description="Acidic residues" evidence="10">
    <location>
        <begin position="853"/>
        <end position="864"/>
    </location>
</feature>
<accession>A0A8S9XF55</accession>
<evidence type="ECO:0000256" key="4">
    <source>
        <dbReference type="ARBA" id="ARBA00022771"/>
    </source>
</evidence>
<protein>
    <recommendedName>
        <fullName evidence="15">Histone-lysine N-methyltransferase</fullName>
    </recommendedName>
</protein>
<organism evidence="13 14">
    <name type="scientific">Apolygus lucorum</name>
    <name type="common">Small green plant bug</name>
    <name type="synonym">Lygocoris lucorum</name>
    <dbReference type="NCBI Taxonomy" id="248454"/>
    <lineage>
        <taxon>Eukaryota</taxon>
        <taxon>Metazoa</taxon>
        <taxon>Ecdysozoa</taxon>
        <taxon>Arthropoda</taxon>
        <taxon>Hexapoda</taxon>
        <taxon>Insecta</taxon>
        <taxon>Pterygota</taxon>
        <taxon>Neoptera</taxon>
        <taxon>Paraneoptera</taxon>
        <taxon>Hemiptera</taxon>
        <taxon>Heteroptera</taxon>
        <taxon>Panheteroptera</taxon>
        <taxon>Cimicomorpha</taxon>
        <taxon>Miridae</taxon>
        <taxon>Mirini</taxon>
        <taxon>Apolygus</taxon>
    </lineage>
</organism>
<evidence type="ECO:0000259" key="11">
    <source>
        <dbReference type="PROSITE" id="PS50016"/>
    </source>
</evidence>
<feature type="region of interest" description="Disordered" evidence="10">
    <location>
        <begin position="395"/>
        <end position="415"/>
    </location>
</feature>
<dbReference type="FunFam" id="1.10.30.10:FF:000009">
    <property type="entry name" value="Histone-lysine N-methyltransferase"/>
    <property type="match status" value="1"/>
</dbReference>
<feature type="compositionally biased region" description="Basic and acidic residues" evidence="10">
    <location>
        <begin position="404"/>
        <end position="413"/>
    </location>
</feature>
<dbReference type="InterPro" id="IPR013083">
    <property type="entry name" value="Znf_RING/FYVE/PHD"/>
</dbReference>
<feature type="domain" description="PHD-type" evidence="11">
    <location>
        <begin position="306"/>
        <end position="367"/>
    </location>
</feature>
<keyword evidence="3" id="KW-0677">Repeat</keyword>
<keyword evidence="14" id="KW-1185">Reference proteome</keyword>
<evidence type="ECO:0000256" key="3">
    <source>
        <dbReference type="ARBA" id="ARBA00022737"/>
    </source>
</evidence>
<comment type="caution">
    <text evidence="13">The sequence shown here is derived from an EMBL/GenBank/DDBJ whole genome shotgun (WGS) entry which is preliminary data.</text>
</comment>
<evidence type="ECO:0000313" key="14">
    <source>
        <dbReference type="Proteomes" id="UP000466442"/>
    </source>
</evidence>
<dbReference type="InterPro" id="IPR034732">
    <property type="entry name" value="EPHD"/>
</dbReference>
<evidence type="ECO:0000256" key="7">
    <source>
        <dbReference type="ARBA" id="ARBA00023163"/>
    </source>
</evidence>
<keyword evidence="2" id="KW-0479">Metal-binding</keyword>
<evidence type="ECO:0000256" key="8">
    <source>
        <dbReference type="ARBA" id="ARBA00023242"/>
    </source>
</evidence>